<evidence type="ECO:0000256" key="8">
    <source>
        <dbReference type="ARBA" id="ARBA00022989"/>
    </source>
</evidence>
<reference evidence="14 15" key="1">
    <citation type="submission" date="2017-01" db="EMBL/GenBank/DDBJ databases">
        <authorList>
            <person name="Erauso G."/>
        </authorList>
    </citation>
    <scope>NUCLEOTIDE SEQUENCE [LARGE SCALE GENOMIC DNA]</scope>
    <source>
        <strain evidence="14">MESINF1</strain>
    </source>
</reference>
<dbReference type="InterPro" id="IPR036890">
    <property type="entry name" value="HATPase_C_sf"/>
</dbReference>
<dbReference type="PANTHER" id="PTHR45436">
    <property type="entry name" value="SENSOR HISTIDINE KINASE YKOH"/>
    <property type="match status" value="1"/>
</dbReference>
<dbReference type="Proteomes" id="UP000250796">
    <property type="component" value="Chromosome MESINF"/>
</dbReference>
<dbReference type="AlphaFoldDB" id="A0A7Z7PP18"/>
<keyword evidence="10" id="KW-0175">Coiled coil</keyword>
<dbReference type="InterPro" id="IPR003660">
    <property type="entry name" value="HAMP_dom"/>
</dbReference>
<keyword evidence="9" id="KW-0902">Two-component regulatory system</keyword>
<dbReference type="Pfam" id="PF02518">
    <property type="entry name" value="HATPase_c"/>
    <property type="match status" value="1"/>
</dbReference>
<dbReference type="GO" id="GO:0005886">
    <property type="term" value="C:plasma membrane"/>
    <property type="evidence" value="ECO:0007669"/>
    <property type="project" value="TreeGrafter"/>
</dbReference>
<feature type="transmembrane region" description="Helical" evidence="11">
    <location>
        <begin position="12"/>
        <end position="33"/>
    </location>
</feature>
<keyword evidence="6 11" id="KW-0812">Transmembrane</keyword>
<evidence type="ECO:0000256" key="1">
    <source>
        <dbReference type="ARBA" id="ARBA00000085"/>
    </source>
</evidence>
<dbReference type="GO" id="GO:0000155">
    <property type="term" value="F:phosphorelay sensor kinase activity"/>
    <property type="evidence" value="ECO:0007669"/>
    <property type="project" value="InterPro"/>
</dbReference>
<dbReference type="InterPro" id="IPR050428">
    <property type="entry name" value="TCS_sensor_his_kinase"/>
</dbReference>
<dbReference type="EC" id="2.7.13.3" evidence="3"/>
<dbReference type="InterPro" id="IPR003594">
    <property type="entry name" value="HATPase_dom"/>
</dbReference>
<comment type="catalytic activity">
    <reaction evidence="1">
        <text>ATP + protein L-histidine = ADP + protein N-phospho-L-histidine.</text>
        <dbReference type="EC" id="2.7.13.3"/>
    </reaction>
</comment>
<keyword evidence="15" id="KW-1185">Reference proteome</keyword>
<keyword evidence="8 11" id="KW-1133">Transmembrane helix</keyword>
<evidence type="ECO:0000259" key="12">
    <source>
        <dbReference type="PROSITE" id="PS50109"/>
    </source>
</evidence>
<evidence type="ECO:0000256" key="2">
    <source>
        <dbReference type="ARBA" id="ARBA00004370"/>
    </source>
</evidence>
<dbReference type="KEGG" id="minf:MESINF_1442"/>
<feature type="domain" description="HAMP" evidence="13">
    <location>
        <begin position="165"/>
        <end position="219"/>
    </location>
</feature>
<evidence type="ECO:0000256" key="11">
    <source>
        <dbReference type="SAM" id="Phobius"/>
    </source>
</evidence>
<dbReference type="SUPFAM" id="SSF47384">
    <property type="entry name" value="Homodimeric domain of signal transducing histidine kinase"/>
    <property type="match status" value="1"/>
</dbReference>
<dbReference type="Pfam" id="PF00512">
    <property type="entry name" value="HisKA"/>
    <property type="match status" value="1"/>
</dbReference>
<evidence type="ECO:0000313" key="14">
    <source>
        <dbReference type="EMBL" id="SSC12886.1"/>
    </source>
</evidence>
<sequence>MRSMTIKNKITLLYLATYGSVVFALSITLFMIFRTLEYRRIDGLLLSFHNDIVNTYKYAGEGEKRLLSLAGDENLGFALYAGEKPLASFRIEPGVLSSVGFGTGTAGDYRYRASLESIEGVDRKVVTFYRLEETRAHLNNLLLIIILSAIFTLLFVSLVGMAFTRKLMKPIEQAGDQLERISRSEIGGARVKVENTGQEIEKLQLEINRALDRIERLVQDTRQMSSKIAHELRTPLAIMKTSLQLSIEKNSSPVEMRLSLKGIMNELDKLIRMSEGFLLLSRIESAVPLEMARVDLSGLLLETIEKIMILYPGVEFALDVAPAIEMRGVSHMIEHAIINLLDNAARYTTDGSASVRLSTGEGHIVLEVTNRGRKVEIERPGMLSGSSGATGNGIGLTIVQEVAKLHKALLLYEHRDGINCFTIRFPVR</sequence>
<proteinExistence type="predicted"/>
<evidence type="ECO:0000256" key="4">
    <source>
        <dbReference type="ARBA" id="ARBA00022553"/>
    </source>
</evidence>
<dbReference type="PROSITE" id="PS50885">
    <property type="entry name" value="HAMP"/>
    <property type="match status" value="1"/>
</dbReference>
<feature type="coiled-coil region" evidence="10">
    <location>
        <begin position="193"/>
        <end position="220"/>
    </location>
</feature>
<organism evidence="14 15">
    <name type="scientific">Mesotoga infera</name>
    <dbReference type="NCBI Taxonomy" id="1236046"/>
    <lineage>
        <taxon>Bacteria</taxon>
        <taxon>Thermotogati</taxon>
        <taxon>Thermotogota</taxon>
        <taxon>Thermotogae</taxon>
        <taxon>Kosmotogales</taxon>
        <taxon>Kosmotogaceae</taxon>
        <taxon>Mesotoga</taxon>
    </lineage>
</organism>
<comment type="subcellular location">
    <subcellularLocation>
        <location evidence="2">Membrane</location>
    </subcellularLocation>
</comment>
<gene>
    <name evidence="14" type="ORF">MESINF_1442</name>
</gene>
<keyword evidence="4" id="KW-0597">Phosphoprotein</keyword>
<evidence type="ECO:0000313" key="15">
    <source>
        <dbReference type="Proteomes" id="UP000250796"/>
    </source>
</evidence>
<name>A0A7Z7PP18_9BACT</name>
<evidence type="ECO:0000259" key="13">
    <source>
        <dbReference type="PROSITE" id="PS50885"/>
    </source>
</evidence>
<evidence type="ECO:0000256" key="10">
    <source>
        <dbReference type="SAM" id="Coils"/>
    </source>
</evidence>
<dbReference type="Gene3D" id="1.10.287.130">
    <property type="match status" value="1"/>
</dbReference>
<dbReference type="InterPro" id="IPR036097">
    <property type="entry name" value="HisK_dim/P_sf"/>
</dbReference>
<dbReference type="Gene3D" id="6.10.340.10">
    <property type="match status" value="1"/>
</dbReference>
<keyword evidence="7 14" id="KW-0418">Kinase</keyword>
<evidence type="ECO:0000256" key="5">
    <source>
        <dbReference type="ARBA" id="ARBA00022679"/>
    </source>
</evidence>
<protein>
    <recommendedName>
        <fullName evidence="3">histidine kinase</fullName>
        <ecNumber evidence="3">2.7.13.3</ecNumber>
    </recommendedName>
</protein>
<keyword evidence="11" id="KW-0472">Membrane</keyword>
<evidence type="ECO:0000256" key="7">
    <source>
        <dbReference type="ARBA" id="ARBA00022777"/>
    </source>
</evidence>
<dbReference type="PROSITE" id="PS50109">
    <property type="entry name" value="HIS_KIN"/>
    <property type="match status" value="1"/>
</dbReference>
<feature type="transmembrane region" description="Helical" evidence="11">
    <location>
        <begin position="141"/>
        <end position="163"/>
    </location>
</feature>
<accession>A0A7Z7PP18</accession>
<dbReference type="InterPro" id="IPR003661">
    <property type="entry name" value="HisK_dim/P_dom"/>
</dbReference>
<dbReference type="PANTHER" id="PTHR45436:SF5">
    <property type="entry name" value="SENSOR HISTIDINE KINASE TRCS"/>
    <property type="match status" value="1"/>
</dbReference>
<feature type="domain" description="Histidine kinase" evidence="12">
    <location>
        <begin position="227"/>
        <end position="428"/>
    </location>
</feature>
<dbReference type="SMART" id="SM00388">
    <property type="entry name" value="HisKA"/>
    <property type="match status" value="1"/>
</dbReference>
<evidence type="ECO:0000256" key="3">
    <source>
        <dbReference type="ARBA" id="ARBA00012438"/>
    </source>
</evidence>
<dbReference type="Gene3D" id="3.30.565.10">
    <property type="entry name" value="Histidine kinase-like ATPase, C-terminal domain"/>
    <property type="match status" value="1"/>
</dbReference>
<dbReference type="InterPro" id="IPR005467">
    <property type="entry name" value="His_kinase_dom"/>
</dbReference>
<keyword evidence="5" id="KW-0808">Transferase</keyword>
<dbReference type="SMART" id="SM00387">
    <property type="entry name" value="HATPase_c"/>
    <property type="match status" value="1"/>
</dbReference>
<dbReference type="SUPFAM" id="SSF55874">
    <property type="entry name" value="ATPase domain of HSP90 chaperone/DNA topoisomerase II/histidine kinase"/>
    <property type="match status" value="1"/>
</dbReference>
<dbReference type="EMBL" id="LS974202">
    <property type="protein sequence ID" value="SSC12886.1"/>
    <property type="molecule type" value="Genomic_DNA"/>
</dbReference>
<evidence type="ECO:0000256" key="6">
    <source>
        <dbReference type="ARBA" id="ARBA00022692"/>
    </source>
</evidence>
<evidence type="ECO:0000256" key="9">
    <source>
        <dbReference type="ARBA" id="ARBA00023012"/>
    </source>
</evidence>
<dbReference type="CDD" id="cd00082">
    <property type="entry name" value="HisKA"/>
    <property type="match status" value="1"/>
</dbReference>